<sequence>MWNIILHGRSQARIQPLLEHLREKHPRQTILPLPIDAAHVCSGAITQALQNLGPDIRVTLLINNAGALPPVRAFAKLSDEEVIDNVAVNVTFGVLVVKALMNGWFAGRACVLGMDSVGAVITLRVSLSAEKLASPHPAFSADGSTNNPSTQLEILPIIVGGVRTKMTPISEDGNIFFLKPQAFARYALAKVGLGREVYGYFWHELQMWCITVWPEEGGMRGWVNGAIMRSVEKLRAEGWRKLNARARMVDGSSSVLYSSPQPVISASEPSAGDS</sequence>
<keyword evidence="2" id="KW-0560">Oxidoreductase</keyword>
<gene>
    <name evidence="4" type="ORF">L873DRAFT_1795526</name>
</gene>
<dbReference type="GO" id="GO:0005783">
    <property type="term" value="C:endoplasmic reticulum"/>
    <property type="evidence" value="ECO:0007669"/>
    <property type="project" value="TreeGrafter"/>
</dbReference>
<dbReference type="PANTHER" id="PTHR43899:SF13">
    <property type="entry name" value="RH59310P"/>
    <property type="match status" value="1"/>
</dbReference>
<evidence type="ECO:0000313" key="5">
    <source>
        <dbReference type="Proteomes" id="UP000276215"/>
    </source>
</evidence>
<dbReference type="InterPro" id="IPR051019">
    <property type="entry name" value="VLCFA-Steroid_DH"/>
</dbReference>
<dbReference type="GO" id="GO:0016491">
    <property type="term" value="F:oxidoreductase activity"/>
    <property type="evidence" value="ECO:0007669"/>
    <property type="project" value="UniProtKB-KW"/>
</dbReference>
<dbReference type="SUPFAM" id="SSF51735">
    <property type="entry name" value="NAD(P)-binding Rossmann-fold domains"/>
    <property type="match status" value="1"/>
</dbReference>
<name>A0A3N4IZZ6_9PEZI</name>
<reference evidence="4 5" key="1">
    <citation type="journal article" date="2018" name="Nat. Ecol. Evol.">
        <title>Pezizomycetes genomes reveal the molecular basis of ectomycorrhizal truffle lifestyle.</title>
        <authorList>
            <person name="Murat C."/>
            <person name="Payen T."/>
            <person name="Noel B."/>
            <person name="Kuo A."/>
            <person name="Morin E."/>
            <person name="Chen J."/>
            <person name="Kohler A."/>
            <person name="Krizsan K."/>
            <person name="Balestrini R."/>
            <person name="Da Silva C."/>
            <person name="Montanini B."/>
            <person name="Hainaut M."/>
            <person name="Levati E."/>
            <person name="Barry K.W."/>
            <person name="Belfiori B."/>
            <person name="Cichocki N."/>
            <person name="Clum A."/>
            <person name="Dockter R.B."/>
            <person name="Fauchery L."/>
            <person name="Guy J."/>
            <person name="Iotti M."/>
            <person name="Le Tacon F."/>
            <person name="Lindquist E.A."/>
            <person name="Lipzen A."/>
            <person name="Malagnac F."/>
            <person name="Mello A."/>
            <person name="Molinier V."/>
            <person name="Miyauchi S."/>
            <person name="Poulain J."/>
            <person name="Riccioni C."/>
            <person name="Rubini A."/>
            <person name="Sitrit Y."/>
            <person name="Splivallo R."/>
            <person name="Traeger S."/>
            <person name="Wang M."/>
            <person name="Zifcakova L."/>
            <person name="Wipf D."/>
            <person name="Zambonelli A."/>
            <person name="Paolocci F."/>
            <person name="Nowrousian M."/>
            <person name="Ottonello S."/>
            <person name="Baldrian P."/>
            <person name="Spatafora J.W."/>
            <person name="Henrissat B."/>
            <person name="Nagy L.G."/>
            <person name="Aury J.M."/>
            <person name="Wincker P."/>
            <person name="Grigoriev I.V."/>
            <person name="Bonfante P."/>
            <person name="Martin F.M."/>
        </authorList>
    </citation>
    <scope>NUCLEOTIDE SEQUENCE [LARGE SCALE GENOMIC DNA]</scope>
    <source>
        <strain evidence="4 5">120613-1</strain>
    </source>
</reference>
<dbReference type="InterPro" id="IPR036291">
    <property type="entry name" value="NAD(P)-bd_dom_sf"/>
</dbReference>
<protein>
    <recommendedName>
        <fullName evidence="6">NAD(P)-binding protein</fullName>
    </recommendedName>
</protein>
<organism evidence="4 5">
    <name type="scientific">Choiromyces venosus 120613-1</name>
    <dbReference type="NCBI Taxonomy" id="1336337"/>
    <lineage>
        <taxon>Eukaryota</taxon>
        <taxon>Fungi</taxon>
        <taxon>Dikarya</taxon>
        <taxon>Ascomycota</taxon>
        <taxon>Pezizomycotina</taxon>
        <taxon>Pezizomycetes</taxon>
        <taxon>Pezizales</taxon>
        <taxon>Tuberaceae</taxon>
        <taxon>Choiromyces</taxon>
    </lineage>
</organism>
<dbReference type="Pfam" id="PF00106">
    <property type="entry name" value="adh_short"/>
    <property type="match status" value="1"/>
</dbReference>
<dbReference type="EMBL" id="ML120528">
    <property type="protein sequence ID" value="RPA90378.1"/>
    <property type="molecule type" value="Genomic_DNA"/>
</dbReference>
<evidence type="ECO:0000313" key="4">
    <source>
        <dbReference type="EMBL" id="RPA90378.1"/>
    </source>
</evidence>
<evidence type="ECO:0000256" key="1">
    <source>
        <dbReference type="ARBA" id="ARBA00006484"/>
    </source>
</evidence>
<dbReference type="AlphaFoldDB" id="A0A3N4IZZ6"/>
<dbReference type="PANTHER" id="PTHR43899">
    <property type="entry name" value="RH59310P"/>
    <property type="match status" value="1"/>
</dbReference>
<evidence type="ECO:0000256" key="3">
    <source>
        <dbReference type="SAM" id="MobiDB-lite"/>
    </source>
</evidence>
<dbReference type="STRING" id="1336337.A0A3N4IZZ6"/>
<dbReference type="InterPro" id="IPR002347">
    <property type="entry name" value="SDR_fam"/>
</dbReference>
<accession>A0A3N4IZZ6</accession>
<comment type="similarity">
    <text evidence="1">Belongs to the short-chain dehydrogenases/reductases (SDR) family.</text>
</comment>
<dbReference type="Gene3D" id="3.40.50.720">
    <property type="entry name" value="NAD(P)-binding Rossmann-like Domain"/>
    <property type="match status" value="1"/>
</dbReference>
<proteinExistence type="inferred from homology"/>
<evidence type="ECO:0008006" key="6">
    <source>
        <dbReference type="Google" id="ProtNLM"/>
    </source>
</evidence>
<dbReference type="Proteomes" id="UP000276215">
    <property type="component" value="Unassembled WGS sequence"/>
</dbReference>
<keyword evidence="5" id="KW-1185">Reference proteome</keyword>
<evidence type="ECO:0000256" key="2">
    <source>
        <dbReference type="ARBA" id="ARBA00023002"/>
    </source>
</evidence>
<dbReference type="OrthoDB" id="47007at2759"/>
<feature type="region of interest" description="Disordered" evidence="3">
    <location>
        <begin position="255"/>
        <end position="274"/>
    </location>
</feature>